<evidence type="ECO:0000256" key="1">
    <source>
        <dbReference type="SAM" id="MobiDB-lite"/>
    </source>
</evidence>
<evidence type="ECO:0000313" key="3">
    <source>
        <dbReference type="Proteomes" id="UP001595693"/>
    </source>
</evidence>
<reference evidence="3" key="1">
    <citation type="journal article" date="2019" name="Int. J. Syst. Evol. Microbiol.">
        <title>The Global Catalogue of Microorganisms (GCM) 10K type strain sequencing project: providing services to taxonomists for standard genome sequencing and annotation.</title>
        <authorList>
            <consortium name="The Broad Institute Genomics Platform"/>
            <consortium name="The Broad Institute Genome Sequencing Center for Infectious Disease"/>
            <person name="Wu L."/>
            <person name="Ma J."/>
        </authorList>
    </citation>
    <scope>NUCLEOTIDE SEQUENCE [LARGE SCALE GENOMIC DNA]</scope>
    <source>
        <strain evidence="3">CCUG 2113</strain>
    </source>
</reference>
<dbReference type="EMBL" id="JBHSAJ010000037">
    <property type="protein sequence ID" value="MFC3935679.1"/>
    <property type="molecule type" value="Genomic_DNA"/>
</dbReference>
<accession>A0ABV8DC62</accession>
<comment type="caution">
    <text evidence="2">The sequence shown here is derived from an EMBL/GenBank/DDBJ whole genome shotgun (WGS) entry which is preliminary data.</text>
</comment>
<evidence type="ECO:0000313" key="2">
    <source>
        <dbReference type="EMBL" id="MFC3935679.1"/>
    </source>
</evidence>
<sequence>MTKPTTYQPIDPSELSISNDPYTGRERTNEGKYAEIFCKVKQGQRIVCPPGRAGAIAHAYEKWLVKNLGAKQPVIRTKRACDDGKGGVWWLGEKEAKKPETVWAGLKKAA</sequence>
<gene>
    <name evidence="2" type="ORF">ACFOW3_13740</name>
</gene>
<name>A0ABV8DC62_9BURK</name>
<protein>
    <submittedName>
        <fullName evidence="2">Uncharacterized protein</fullName>
    </submittedName>
</protein>
<organism evidence="2 3">
    <name type="scientific">Acidovorax facilis</name>
    <dbReference type="NCBI Taxonomy" id="12917"/>
    <lineage>
        <taxon>Bacteria</taxon>
        <taxon>Pseudomonadati</taxon>
        <taxon>Pseudomonadota</taxon>
        <taxon>Betaproteobacteria</taxon>
        <taxon>Burkholderiales</taxon>
        <taxon>Comamonadaceae</taxon>
        <taxon>Acidovorax</taxon>
    </lineage>
</organism>
<dbReference type="Proteomes" id="UP001595693">
    <property type="component" value="Unassembled WGS sequence"/>
</dbReference>
<keyword evidence="3" id="KW-1185">Reference proteome</keyword>
<feature type="region of interest" description="Disordered" evidence="1">
    <location>
        <begin position="1"/>
        <end position="27"/>
    </location>
</feature>
<dbReference type="RefSeq" id="WP_055396534.1">
    <property type="nucleotide sequence ID" value="NZ_JAMXAX010000009.1"/>
</dbReference>
<proteinExistence type="predicted"/>